<comment type="caution">
    <text evidence="2">The sequence shown here is derived from an EMBL/GenBank/DDBJ whole genome shotgun (WGS) entry which is preliminary data.</text>
</comment>
<sequence>MMGAEEDDQAITVGHPAIQQGLERMRMSYLLPHENDPAPLDTARRFWAEVIRVLAEGQVLHPDLAPHAAQCLQKCLDEPRRAAVWLGLARDVGAPEKVEDRTEIGRRVQYYVDKGLPRNSAPDDGEAQDAIQAVAKEWGLSRSTIIRAERAYRRSGAGPVFRDAVPEPPKRPKPARKGGSEDKK</sequence>
<dbReference type="Proteomes" id="UP001204615">
    <property type="component" value="Unassembled WGS sequence"/>
</dbReference>
<reference evidence="2 3" key="1">
    <citation type="submission" date="2022-06" db="EMBL/GenBank/DDBJ databases">
        <title>Dyella sp. Sa strain:Sa Genome sequencing.</title>
        <authorList>
            <person name="Park S."/>
        </authorList>
    </citation>
    <scope>NUCLEOTIDE SEQUENCE [LARGE SCALE GENOMIC DNA]</scope>
    <source>
        <strain evidence="2 3">Sa</strain>
    </source>
</reference>
<organism evidence="2 3">
    <name type="scientific">Dyella lutea</name>
    <dbReference type="NCBI Taxonomy" id="2950441"/>
    <lineage>
        <taxon>Bacteria</taxon>
        <taxon>Pseudomonadati</taxon>
        <taxon>Pseudomonadota</taxon>
        <taxon>Gammaproteobacteria</taxon>
        <taxon>Lysobacterales</taxon>
        <taxon>Rhodanobacteraceae</taxon>
        <taxon>Dyella</taxon>
    </lineage>
</organism>
<proteinExistence type="predicted"/>
<gene>
    <name evidence="2" type="ORF">NC595_17895</name>
</gene>
<accession>A0ABT1FEZ2</accession>
<dbReference type="EMBL" id="JAMZEK010000004">
    <property type="protein sequence ID" value="MCP1375926.1"/>
    <property type="molecule type" value="Genomic_DNA"/>
</dbReference>
<dbReference type="RefSeq" id="WP_253568704.1">
    <property type="nucleotide sequence ID" value="NZ_JAMZEK010000004.1"/>
</dbReference>
<evidence type="ECO:0000313" key="2">
    <source>
        <dbReference type="EMBL" id="MCP1375926.1"/>
    </source>
</evidence>
<evidence type="ECO:0008006" key="4">
    <source>
        <dbReference type="Google" id="ProtNLM"/>
    </source>
</evidence>
<feature type="region of interest" description="Disordered" evidence="1">
    <location>
        <begin position="157"/>
        <end position="184"/>
    </location>
</feature>
<evidence type="ECO:0000313" key="3">
    <source>
        <dbReference type="Proteomes" id="UP001204615"/>
    </source>
</evidence>
<evidence type="ECO:0000256" key="1">
    <source>
        <dbReference type="SAM" id="MobiDB-lite"/>
    </source>
</evidence>
<keyword evidence="3" id="KW-1185">Reference proteome</keyword>
<protein>
    <recommendedName>
        <fullName evidence="4">Mor transcription activator domain-containing protein</fullName>
    </recommendedName>
</protein>
<name>A0ABT1FEZ2_9GAMM</name>